<evidence type="ECO:0000313" key="4">
    <source>
        <dbReference type="EMBL" id="KAK7085571.1"/>
    </source>
</evidence>
<name>A0AAN8XMN1_HALRR</name>
<comment type="caution">
    <text evidence="4">The sequence shown here is derived from an EMBL/GenBank/DDBJ whole genome shotgun (WGS) entry which is preliminary data.</text>
</comment>
<dbReference type="InterPro" id="IPR051150">
    <property type="entry name" value="SWT21/TCAB1_mRNA_Telomere"/>
</dbReference>
<feature type="compositionally biased region" description="Basic and acidic residues" evidence="3">
    <location>
        <begin position="88"/>
        <end position="101"/>
    </location>
</feature>
<dbReference type="InterPro" id="IPR036322">
    <property type="entry name" value="WD40_repeat_dom_sf"/>
</dbReference>
<gene>
    <name evidence="4" type="primary">WRAP53</name>
    <name evidence="4" type="ORF">SK128_023708</name>
</gene>
<evidence type="ECO:0000256" key="3">
    <source>
        <dbReference type="SAM" id="MobiDB-lite"/>
    </source>
</evidence>
<dbReference type="SUPFAM" id="SSF50978">
    <property type="entry name" value="WD40 repeat-like"/>
    <property type="match status" value="1"/>
</dbReference>
<dbReference type="InterPro" id="IPR001680">
    <property type="entry name" value="WD40_rpt"/>
</dbReference>
<evidence type="ECO:0000256" key="2">
    <source>
        <dbReference type="ARBA" id="ARBA00041558"/>
    </source>
</evidence>
<proteinExistence type="inferred from homology"/>
<dbReference type="InterPro" id="IPR015943">
    <property type="entry name" value="WD40/YVTN_repeat-like_dom_sf"/>
</dbReference>
<dbReference type="PANTHER" id="PTHR13211:SF0">
    <property type="entry name" value="TELOMERASE CAJAL BODY PROTEIN 1"/>
    <property type="match status" value="1"/>
</dbReference>
<comment type="similarity">
    <text evidence="1">Belongs to the TCAB1 family.</text>
</comment>
<protein>
    <recommendedName>
        <fullName evidence="2">WD repeat-containing protein 79</fullName>
    </recommendedName>
</protein>
<organism evidence="4 5">
    <name type="scientific">Halocaridina rubra</name>
    <name type="common">Hawaiian red shrimp</name>
    <dbReference type="NCBI Taxonomy" id="373956"/>
    <lineage>
        <taxon>Eukaryota</taxon>
        <taxon>Metazoa</taxon>
        <taxon>Ecdysozoa</taxon>
        <taxon>Arthropoda</taxon>
        <taxon>Crustacea</taxon>
        <taxon>Multicrustacea</taxon>
        <taxon>Malacostraca</taxon>
        <taxon>Eumalacostraca</taxon>
        <taxon>Eucarida</taxon>
        <taxon>Decapoda</taxon>
        <taxon>Pleocyemata</taxon>
        <taxon>Caridea</taxon>
        <taxon>Atyoidea</taxon>
        <taxon>Atyidae</taxon>
        <taxon>Halocaridina</taxon>
    </lineage>
</organism>
<dbReference type="Pfam" id="PF00400">
    <property type="entry name" value="WD40"/>
    <property type="match status" value="1"/>
</dbReference>
<dbReference type="AlphaFoldDB" id="A0AAN8XMN1"/>
<feature type="region of interest" description="Disordered" evidence="3">
    <location>
        <begin position="62"/>
        <end position="101"/>
    </location>
</feature>
<evidence type="ECO:0000256" key="1">
    <source>
        <dbReference type="ARBA" id="ARBA00038279"/>
    </source>
</evidence>
<evidence type="ECO:0000313" key="5">
    <source>
        <dbReference type="Proteomes" id="UP001381693"/>
    </source>
</evidence>
<sequence length="293" mass="33008">MENQEQGDDALAKRKAELLTILEATLIVNNSNHTQNDVSKSLSNENKTFMPASTVKMDAVENGRTEDTEINSVKKYTPSKKLNEPVADENHSLSDSESARSDGCKINLDKNSVDIKLNFDTPLMVLNYEKEFSSSENTFTKGCKWSPDGSCLLVGCEDRKLRLFNLPNPVSCGDCQDEKWFLEDYQYYNKPALTVKEGEALFDYTWYPSMNSYAPDTCCFAVTCRDLPVHLFDAWNGSLICSYQAYNHLDQLVAAHSVSFNLDGSLLVCGFKKCLRVFNTCRPGREFDVIEAK</sequence>
<dbReference type="Proteomes" id="UP001381693">
    <property type="component" value="Unassembled WGS sequence"/>
</dbReference>
<dbReference type="EMBL" id="JAXCGZ010000794">
    <property type="protein sequence ID" value="KAK7085571.1"/>
    <property type="molecule type" value="Genomic_DNA"/>
</dbReference>
<reference evidence="4 5" key="1">
    <citation type="submission" date="2023-11" db="EMBL/GenBank/DDBJ databases">
        <title>Halocaridina rubra genome assembly.</title>
        <authorList>
            <person name="Smith C."/>
        </authorList>
    </citation>
    <scope>NUCLEOTIDE SEQUENCE [LARGE SCALE GENOMIC DNA]</scope>
    <source>
        <strain evidence="4">EP-1</strain>
        <tissue evidence="4">Whole</tissue>
    </source>
</reference>
<dbReference type="Gene3D" id="2.130.10.10">
    <property type="entry name" value="YVTN repeat-like/Quinoprotein amine dehydrogenase"/>
    <property type="match status" value="1"/>
</dbReference>
<feature type="non-terminal residue" evidence="4">
    <location>
        <position position="293"/>
    </location>
</feature>
<keyword evidence="5" id="KW-1185">Reference proteome</keyword>
<dbReference type="SMART" id="SM00320">
    <property type="entry name" value="WD40"/>
    <property type="match status" value="2"/>
</dbReference>
<dbReference type="PANTHER" id="PTHR13211">
    <property type="entry name" value="TELOMERASE CAJAL BODY PROTEIN 1"/>
    <property type="match status" value="1"/>
</dbReference>
<accession>A0AAN8XMN1</accession>